<dbReference type="AlphaFoldDB" id="A0A7Y0L6B0"/>
<dbReference type="RefSeq" id="WP_169101795.1">
    <property type="nucleotide sequence ID" value="NZ_JABBVZ010000080.1"/>
</dbReference>
<sequence length="84" mass="9592">MLIQCPTCQHTHKTTGARKRWHCTECGTLWDATGRVVTGRKFPKPRPSPETQAKARAARKQKAHTRPTEDPPGRKKTFWDAEIL</sequence>
<gene>
    <name evidence="2" type="ORF">HIJ39_17015</name>
</gene>
<dbReference type="Proteomes" id="UP000533476">
    <property type="component" value="Unassembled WGS sequence"/>
</dbReference>
<keyword evidence="3" id="KW-1185">Reference proteome</keyword>
<organism evidence="2 3">
    <name type="scientific">Sulfobacillus harzensis</name>
    <dbReference type="NCBI Taxonomy" id="2729629"/>
    <lineage>
        <taxon>Bacteria</taxon>
        <taxon>Bacillati</taxon>
        <taxon>Bacillota</taxon>
        <taxon>Clostridia</taxon>
        <taxon>Eubacteriales</taxon>
        <taxon>Clostridiales Family XVII. Incertae Sedis</taxon>
        <taxon>Sulfobacillus</taxon>
    </lineage>
</organism>
<feature type="compositionally biased region" description="Basic and acidic residues" evidence="1">
    <location>
        <begin position="66"/>
        <end position="84"/>
    </location>
</feature>
<proteinExistence type="predicted"/>
<evidence type="ECO:0000313" key="3">
    <source>
        <dbReference type="Proteomes" id="UP000533476"/>
    </source>
</evidence>
<feature type="region of interest" description="Disordered" evidence="1">
    <location>
        <begin position="38"/>
        <end position="84"/>
    </location>
</feature>
<dbReference type="EMBL" id="JABBVZ010000080">
    <property type="protein sequence ID" value="NMP24036.1"/>
    <property type="molecule type" value="Genomic_DNA"/>
</dbReference>
<comment type="caution">
    <text evidence="2">The sequence shown here is derived from an EMBL/GenBank/DDBJ whole genome shotgun (WGS) entry which is preliminary data.</text>
</comment>
<protein>
    <submittedName>
        <fullName evidence="2">Uncharacterized protein</fullName>
    </submittedName>
</protein>
<feature type="compositionally biased region" description="Basic residues" evidence="1">
    <location>
        <begin position="56"/>
        <end position="65"/>
    </location>
</feature>
<name>A0A7Y0L6B0_9FIRM</name>
<evidence type="ECO:0000313" key="2">
    <source>
        <dbReference type="EMBL" id="NMP24036.1"/>
    </source>
</evidence>
<evidence type="ECO:0000256" key="1">
    <source>
        <dbReference type="SAM" id="MobiDB-lite"/>
    </source>
</evidence>
<reference evidence="2 3" key="1">
    <citation type="submission" date="2020-04" db="EMBL/GenBank/DDBJ databases">
        <authorList>
            <person name="Zhang R."/>
            <person name="Schippers A."/>
        </authorList>
    </citation>
    <scope>NUCLEOTIDE SEQUENCE [LARGE SCALE GENOMIC DNA]</scope>
    <source>
        <strain evidence="2 3">DSM 109850</strain>
    </source>
</reference>
<accession>A0A7Y0L6B0</accession>